<dbReference type="CDD" id="cd09112">
    <property type="entry name" value="PLDc_CLS_2"/>
    <property type="match status" value="1"/>
</dbReference>
<protein>
    <recommendedName>
        <fullName evidence="13 14">Cardiolipin synthase</fullName>
        <shortName evidence="13">CL synthase</shortName>
        <ecNumber evidence="13 14">2.7.8.-</ecNumber>
    </recommendedName>
</protein>
<accession>A0A0R2CQV4</accession>
<dbReference type="PANTHER" id="PTHR21248">
    <property type="entry name" value="CARDIOLIPIN SYNTHASE"/>
    <property type="match status" value="1"/>
</dbReference>
<keyword evidence="3 13" id="KW-0444">Lipid biosynthesis</keyword>
<name>A0A0R2CQV4_9LACO</name>
<dbReference type="FunFam" id="3.30.870.10:FF:000021">
    <property type="entry name" value="Cardiolipin synthase"/>
    <property type="match status" value="1"/>
</dbReference>
<comment type="similarity">
    <text evidence="13">Belongs to the phospholipase D family. Cardiolipin synthase subfamily.</text>
</comment>
<evidence type="ECO:0000256" key="11">
    <source>
        <dbReference type="ARBA" id="ARBA00023264"/>
    </source>
</evidence>
<keyword evidence="6" id="KW-0677">Repeat</keyword>
<dbReference type="PANTHER" id="PTHR21248:SF22">
    <property type="entry name" value="PHOSPHOLIPASE D"/>
    <property type="match status" value="1"/>
</dbReference>
<dbReference type="GO" id="GO:0032049">
    <property type="term" value="P:cardiolipin biosynthetic process"/>
    <property type="evidence" value="ECO:0007669"/>
    <property type="project" value="UniProtKB-UniRule"/>
</dbReference>
<feature type="transmembrane region" description="Helical" evidence="13">
    <location>
        <begin position="32"/>
        <end position="55"/>
    </location>
</feature>
<dbReference type="Gene3D" id="3.30.870.10">
    <property type="entry name" value="Endonuclease Chain A"/>
    <property type="match status" value="2"/>
</dbReference>
<dbReference type="Pfam" id="PF13091">
    <property type="entry name" value="PLDc_2"/>
    <property type="match status" value="2"/>
</dbReference>
<keyword evidence="10 13" id="KW-0594">Phospholipid biosynthesis</keyword>
<dbReference type="GO" id="GO:0005886">
    <property type="term" value="C:plasma membrane"/>
    <property type="evidence" value="ECO:0007669"/>
    <property type="project" value="UniProtKB-SubCell"/>
</dbReference>
<keyword evidence="2 13" id="KW-1003">Cell membrane</keyword>
<dbReference type="EMBL" id="AYZR01000004">
    <property type="protein sequence ID" value="KRM94173.1"/>
    <property type="molecule type" value="Genomic_DNA"/>
</dbReference>
<dbReference type="InterPro" id="IPR022924">
    <property type="entry name" value="Cardiolipin_synthase"/>
</dbReference>
<feature type="domain" description="PLD phosphodiesterase" evidence="15">
    <location>
        <begin position="218"/>
        <end position="245"/>
    </location>
</feature>
<keyword evidence="4 13" id="KW-0808">Transferase</keyword>
<dbReference type="PROSITE" id="PS50035">
    <property type="entry name" value="PLD"/>
    <property type="match status" value="2"/>
</dbReference>
<evidence type="ECO:0000256" key="6">
    <source>
        <dbReference type="ARBA" id="ARBA00022737"/>
    </source>
</evidence>
<dbReference type="PATRIC" id="fig|1423802.4.peg.1135"/>
<feature type="transmembrane region" description="Helical" evidence="13">
    <location>
        <begin position="6"/>
        <end position="25"/>
    </location>
</feature>
<feature type="domain" description="PLD phosphodiesterase" evidence="15">
    <location>
        <begin position="399"/>
        <end position="426"/>
    </location>
</feature>
<evidence type="ECO:0000256" key="8">
    <source>
        <dbReference type="ARBA" id="ARBA00023098"/>
    </source>
</evidence>
<dbReference type="Pfam" id="PF13396">
    <property type="entry name" value="PLDc_N"/>
    <property type="match status" value="1"/>
</dbReference>
<dbReference type="EC" id="2.7.8.-" evidence="13 14"/>
<keyword evidence="17" id="KW-1185">Reference proteome</keyword>
<evidence type="ECO:0000256" key="7">
    <source>
        <dbReference type="ARBA" id="ARBA00022989"/>
    </source>
</evidence>
<feature type="active site" evidence="13">
    <location>
        <position position="230"/>
    </location>
</feature>
<keyword evidence="8 13" id="KW-0443">Lipid metabolism</keyword>
<comment type="catalytic activity">
    <reaction evidence="13">
        <text>2 a 1,2-diacyl-sn-glycero-3-phospho-(1'-sn-glycerol) = a cardiolipin + glycerol</text>
        <dbReference type="Rhea" id="RHEA:31451"/>
        <dbReference type="ChEBI" id="CHEBI:17754"/>
        <dbReference type="ChEBI" id="CHEBI:62237"/>
        <dbReference type="ChEBI" id="CHEBI:64716"/>
    </reaction>
</comment>
<evidence type="ECO:0000256" key="13">
    <source>
        <dbReference type="HAMAP-Rule" id="MF_01916"/>
    </source>
</evidence>
<dbReference type="CDD" id="cd09110">
    <property type="entry name" value="PLDc_CLS_1"/>
    <property type="match status" value="1"/>
</dbReference>
<dbReference type="AlphaFoldDB" id="A0A0R2CQV4"/>
<keyword evidence="5 13" id="KW-0812">Transmembrane</keyword>
<evidence type="ECO:0000256" key="4">
    <source>
        <dbReference type="ARBA" id="ARBA00022679"/>
    </source>
</evidence>
<feature type="active site" evidence="13">
    <location>
        <position position="411"/>
    </location>
</feature>
<comment type="subcellular location">
    <subcellularLocation>
        <location evidence="1 13">Cell membrane</location>
        <topology evidence="1 13">Multi-pass membrane protein</topology>
    </subcellularLocation>
</comment>
<keyword evidence="11 13" id="KW-1208">Phospholipid metabolism</keyword>
<sequence length="486" mass="55935">MSIDWQAVFNVIVVVNAVLAIITVFKEKRDIAAIWAWLLVLIFLPIVGFIAYAFVGRQLPQNRLFRLHNHVQMQINDRLNEQRKQAGNQDPTPADLVAEKNHTVVQMFKETDAAFLARKNKVKVFTKGTDLFHRLIEDIEAAKKSIHIEFYTFYNDQIGNLILDLLVKKAQEGLEVRVIYDSWGSLGTTRKFFEPLRKAGGYAYPFLNTHSAILDFRLNFRDHRKIVVIDGMIGYIGGYNIGDQYLGRKKKFGNWRDTHLRIIGSGVFGLQSRFILDWNATSPHDQINEDQVDPKYFPVTTTKGLVDMQIVSSGPNSEMQQIKMGYIKMILKAKQYCWIQTPYLIPDDSVLDALRIAAKSGVDVRIMLPCMPDHAFVYRATQYYARQLSEEGVKIYYYQNGFLHAKTMVIDGEIASVGSANLDYRSFKLNFEINAFLYDEKLAMELTNIYQNDIGVSELQTPEMFDQQSTWLKFKQTFSRLLSPIL</sequence>
<dbReference type="InterPro" id="IPR030874">
    <property type="entry name" value="Cardiolipin_synth_Firmi"/>
</dbReference>
<evidence type="ECO:0000256" key="9">
    <source>
        <dbReference type="ARBA" id="ARBA00023136"/>
    </source>
</evidence>
<reference evidence="16 17" key="1">
    <citation type="journal article" date="2015" name="Genome Announc.">
        <title>Expanding the biotechnology potential of lactobacilli through comparative genomics of 213 strains and associated genera.</title>
        <authorList>
            <person name="Sun Z."/>
            <person name="Harris H.M."/>
            <person name="McCann A."/>
            <person name="Guo C."/>
            <person name="Argimon S."/>
            <person name="Zhang W."/>
            <person name="Yang X."/>
            <person name="Jeffery I.B."/>
            <person name="Cooney J.C."/>
            <person name="Kagawa T.F."/>
            <person name="Liu W."/>
            <person name="Song Y."/>
            <person name="Salvetti E."/>
            <person name="Wrobel A."/>
            <person name="Rasinkangas P."/>
            <person name="Parkhill J."/>
            <person name="Rea M.C."/>
            <person name="O'Sullivan O."/>
            <person name="Ritari J."/>
            <person name="Douillard F.P."/>
            <person name="Paul Ross R."/>
            <person name="Yang R."/>
            <person name="Briner A.E."/>
            <person name="Felis G.E."/>
            <person name="de Vos W.M."/>
            <person name="Barrangou R."/>
            <person name="Klaenhammer T.R."/>
            <person name="Caufield P.W."/>
            <person name="Cui Y."/>
            <person name="Zhang H."/>
            <person name="O'Toole P.W."/>
        </authorList>
    </citation>
    <scope>NUCLEOTIDE SEQUENCE [LARGE SCALE GENOMIC DNA]</scope>
    <source>
        <strain evidence="16 17">DSM 24302</strain>
    </source>
</reference>
<evidence type="ECO:0000256" key="3">
    <source>
        <dbReference type="ARBA" id="ARBA00022516"/>
    </source>
</evidence>
<feature type="active site" evidence="13">
    <location>
        <position position="225"/>
    </location>
</feature>
<evidence type="ECO:0000313" key="16">
    <source>
        <dbReference type="EMBL" id="KRM94173.1"/>
    </source>
</evidence>
<evidence type="ECO:0000313" key="17">
    <source>
        <dbReference type="Proteomes" id="UP000051256"/>
    </source>
</evidence>
<feature type="active site" evidence="13">
    <location>
        <position position="223"/>
    </location>
</feature>
<proteinExistence type="inferred from homology"/>
<feature type="active site" evidence="13">
    <location>
        <position position="406"/>
    </location>
</feature>
<dbReference type="InterPro" id="IPR001736">
    <property type="entry name" value="PLipase_D/transphosphatidylase"/>
</dbReference>
<dbReference type="Proteomes" id="UP000051256">
    <property type="component" value="Unassembled WGS sequence"/>
</dbReference>
<evidence type="ECO:0000256" key="14">
    <source>
        <dbReference type="NCBIfam" id="TIGR04265"/>
    </source>
</evidence>
<dbReference type="STRING" id="1423802.FC56_GL001120"/>
<organism evidence="16 17">
    <name type="scientific">Lentilactobacillus senioris DSM 24302 = JCM 17472</name>
    <dbReference type="NCBI Taxonomy" id="1423802"/>
    <lineage>
        <taxon>Bacteria</taxon>
        <taxon>Bacillati</taxon>
        <taxon>Bacillota</taxon>
        <taxon>Bacilli</taxon>
        <taxon>Lactobacillales</taxon>
        <taxon>Lactobacillaceae</taxon>
        <taxon>Lentilactobacillus</taxon>
    </lineage>
</organism>
<dbReference type="GO" id="GO:0008808">
    <property type="term" value="F:cardiolipin synthase activity"/>
    <property type="evidence" value="ECO:0007669"/>
    <property type="project" value="UniProtKB-UniRule"/>
</dbReference>
<dbReference type="InterPro" id="IPR025202">
    <property type="entry name" value="PLD-like_dom"/>
</dbReference>
<comment type="function">
    <text evidence="12 13">Catalyzes the reversible phosphatidyl group transfer from one phosphatidylglycerol molecule to another to form cardiolipin (CL) (diphosphatidylglycerol) and glycerol.</text>
</comment>
<dbReference type="NCBIfam" id="TIGR04265">
    <property type="entry name" value="bac_cardiolipin"/>
    <property type="match status" value="1"/>
</dbReference>
<dbReference type="FunFam" id="3.30.870.10:FF:000014">
    <property type="entry name" value="Cardiolipin synthase"/>
    <property type="match status" value="1"/>
</dbReference>
<keyword evidence="9 13" id="KW-0472">Membrane</keyword>
<evidence type="ECO:0000259" key="15">
    <source>
        <dbReference type="PROSITE" id="PS50035"/>
    </source>
</evidence>
<dbReference type="SUPFAM" id="SSF56024">
    <property type="entry name" value="Phospholipase D/nuclease"/>
    <property type="match status" value="2"/>
</dbReference>
<evidence type="ECO:0000256" key="12">
    <source>
        <dbReference type="ARBA" id="ARBA00057569"/>
    </source>
</evidence>
<evidence type="ECO:0000256" key="1">
    <source>
        <dbReference type="ARBA" id="ARBA00004651"/>
    </source>
</evidence>
<evidence type="ECO:0000256" key="10">
    <source>
        <dbReference type="ARBA" id="ARBA00023209"/>
    </source>
</evidence>
<comment type="caution">
    <text evidence="16">The sequence shown here is derived from an EMBL/GenBank/DDBJ whole genome shotgun (WGS) entry which is preliminary data.</text>
</comment>
<dbReference type="SMART" id="SM00155">
    <property type="entry name" value="PLDc"/>
    <property type="match status" value="2"/>
</dbReference>
<dbReference type="InterPro" id="IPR027379">
    <property type="entry name" value="CLS_N"/>
</dbReference>
<dbReference type="HAMAP" id="MF_01916">
    <property type="entry name" value="Cardiolipin_synth_Cls"/>
    <property type="match status" value="1"/>
</dbReference>
<keyword evidence="7 13" id="KW-1133">Transmembrane helix</keyword>
<evidence type="ECO:0000256" key="5">
    <source>
        <dbReference type="ARBA" id="ARBA00022692"/>
    </source>
</evidence>
<dbReference type="RefSeq" id="WP_056977256.1">
    <property type="nucleotide sequence ID" value="NZ_AYZR01000004.1"/>
</dbReference>
<gene>
    <name evidence="16" type="ORF">FC56_GL001120</name>
</gene>
<feature type="active site" evidence="13">
    <location>
        <position position="404"/>
    </location>
</feature>
<evidence type="ECO:0000256" key="2">
    <source>
        <dbReference type="ARBA" id="ARBA00022475"/>
    </source>
</evidence>